<evidence type="ECO:0000256" key="1">
    <source>
        <dbReference type="SAM" id="MobiDB-lite"/>
    </source>
</evidence>
<feature type="compositionally biased region" description="Basic and acidic residues" evidence="1">
    <location>
        <begin position="37"/>
        <end position="50"/>
    </location>
</feature>
<name>A0A839T4C8_AZOMA</name>
<proteinExistence type="predicted"/>
<protein>
    <submittedName>
        <fullName evidence="2">Uncharacterized protein</fullName>
    </submittedName>
</protein>
<keyword evidence="3" id="KW-1185">Reference proteome</keyword>
<evidence type="ECO:0000313" key="3">
    <source>
        <dbReference type="Proteomes" id="UP000549250"/>
    </source>
</evidence>
<reference evidence="2 3" key="1">
    <citation type="submission" date="2020-08" db="EMBL/GenBank/DDBJ databases">
        <title>Genomic Encyclopedia of Type Strains, Phase III (KMG-III): the genomes of soil and plant-associated and newly described type strains.</title>
        <authorList>
            <person name="Whitman W."/>
        </authorList>
    </citation>
    <scope>NUCLEOTIDE SEQUENCE [LARGE SCALE GENOMIC DNA]</scope>
    <source>
        <strain evidence="2 3">CECT 4462</strain>
    </source>
</reference>
<feature type="region of interest" description="Disordered" evidence="1">
    <location>
        <begin position="30"/>
        <end position="56"/>
    </location>
</feature>
<dbReference type="EMBL" id="JACHXI010000014">
    <property type="protein sequence ID" value="MBB3104282.1"/>
    <property type="molecule type" value="Genomic_DNA"/>
</dbReference>
<dbReference type="Proteomes" id="UP000549250">
    <property type="component" value="Unassembled WGS sequence"/>
</dbReference>
<dbReference type="RefSeq" id="WP_183167170.1">
    <property type="nucleotide sequence ID" value="NZ_JACHXI010000014.1"/>
</dbReference>
<dbReference type="SUPFAM" id="SSF158634">
    <property type="entry name" value="RPA2825-like"/>
    <property type="match status" value="1"/>
</dbReference>
<sequence>MTLLREKFGVGKKPETLAFKVVEMSPVATSGLSHQVASREDTISKREESSMMKNTGKSNWRTVIANLLKLLKQDKNLSNRKKLMNCMIPKTSWQTWRR</sequence>
<accession>A0A839T4C8</accession>
<evidence type="ECO:0000313" key="2">
    <source>
        <dbReference type="EMBL" id="MBB3104282.1"/>
    </source>
</evidence>
<comment type="caution">
    <text evidence="2">The sequence shown here is derived from an EMBL/GenBank/DDBJ whole genome shotgun (WGS) entry which is preliminary data.</text>
</comment>
<organism evidence="2 3">
    <name type="scientific">Azomonas macrocytogenes</name>
    <name type="common">Azotobacter macrocytogenes</name>
    <dbReference type="NCBI Taxonomy" id="69962"/>
    <lineage>
        <taxon>Bacteria</taxon>
        <taxon>Pseudomonadati</taxon>
        <taxon>Pseudomonadota</taxon>
        <taxon>Gammaproteobacteria</taxon>
        <taxon>Pseudomonadales</taxon>
        <taxon>Pseudomonadaceae</taxon>
        <taxon>Azomonas</taxon>
    </lineage>
</organism>
<gene>
    <name evidence="2" type="ORF">FHR87_002697</name>
</gene>
<dbReference type="AlphaFoldDB" id="A0A839T4C8"/>